<dbReference type="RefSeq" id="WP_380053953.1">
    <property type="nucleotide sequence ID" value="NZ_JBHLTC010000037.1"/>
</dbReference>
<dbReference type="PANTHER" id="PTHR40446:SF2">
    <property type="entry name" value="N-ACETYLGLUCOSAMINE-1-PHOSPHODIESTER ALPHA-N-ACETYLGLUCOSAMINIDASE"/>
    <property type="match status" value="1"/>
</dbReference>
<dbReference type="Proteomes" id="UP001589890">
    <property type="component" value="Unassembled WGS sequence"/>
</dbReference>
<keyword evidence="3" id="KW-0378">Hydrolase</keyword>
<dbReference type="GO" id="GO:0016798">
    <property type="term" value="F:hydrolase activity, acting on glycosyl bonds"/>
    <property type="evidence" value="ECO:0007669"/>
    <property type="project" value="UniProtKB-KW"/>
</dbReference>
<dbReference type="InterPro" id="IPR029052">
    <property type="entry name" value="Metallo-depent_PP-like"/>
</dbReference>
<protein>
    <submittedName>
        <fullName evidence="3">Phosphodiester glycosidase family protein</fullName>
    </submittedName>
</protein>
<organism evidence="3 4">
    <name type="scientific">Kribbella deserti</name>
    <dbReference type="NCBI Taxonomy" id="1926257"/>
    <lineage>
        <taxon>Bacteria</taxon>
        <taxon>Bacillati</taxon>
        <taxon>Actinomycetota</taxon>
        <taxon>Actinomycetes</taxon>
        <taxon>Propionibacteriales</taxon>
        <taxon>Kribbellaceae</taxon>
        <taxon>Kribbella</taxon>
    </lineage>
</organism>
<dbReference type="InterPro" id="IPR018711">
    <property type="entry name" value="NAGPA"/>
</dbReference>
<reference evidence="3 4" key="1">
    <citation type="submission" date="2024-09" db="EMBL/GenBank/DDBJ databases">
        <authorList>
            <person name="Sun Q."/>
            <person name="Mori K."/>
        </authorList>
    </citation>
    <scope>NUCLEOTIDE SEQUENCE [LARGE SCALE GENOMIC DNA]</scope>
    <source>
        <strain evidence="3 4">CGMCC 1.15906</strain>
    </source>
</reference>
<comment type="caution">
    <text evidence="3">The sequence shown here is derived from an EMBL/GenBank/DDBJ whole genome shotgun (WGS) entry which is preliminary data.</text>
</comment>
<dbReference type="Pfam" id="PF00149">
    <property type="entry name" value="Metallophos"/>
    <property type="match status" value="1"/>
</dbReference>
<gene>
    <name evidence="3" type="ORF">ACFFGN_29235</name>
</gene>
<keyword evidence="3" id="KW-0326">Glycosidase</keyword>
<dbReference type="Pfam" id="PF09992">
    <property type="entry name" value="NAGPA"/>
    <property type="match status" value="1"/>
</dbReference>
<name>A0ABV6QU71_9ACTN</name>
<dbReference type="Gene3D" id="2.60.120.260">
    <property type="entry name" value="Galactose-binding domain-like"/>
    <property type="match status" value="1"/>
</dbReference>
<dbReference type="PANTHER" id="PTHR40446">
    <property type="entry name" value="N-ACETYLGLUCOSAMINE-1-PHOSPHODIESTER ALPHA-N-ACETYLGLUCOSAMINIDASE"/>
    <property type="match status" value="1"/>
</dbReference>
<accession>A0ABV6QU71</accession>
<feature type="domain" description="Phosphodiester glycosidase" evidence="2">
    <location>
        <begin position="255"/>
        <end position="425"/>
    </location>
</feature>
<evidence type="ECO:0000259" key="1">
    <source>
        <dbReference type="Pfam" id="PF00149"/>
    </source>
</evidence>
<keyword evidence="4" id="KW-1185">Reference proteome</keyword>
<dbReference type="SUPFAM" id="SSF56300">
    <property type="entry name" value="Metallo-dependent phosphatases"/>
    <property type="match status" value="1"/>
</dbReference>
<evidence type="ECO:0000259" key="2">
    <source>
        <dbReference type="Pfam" id="PF09992"/>
    </source>
</evidence>
<dbReference type="EMBL" id="JBHLTC010000037">
    <property type="protein sequence ID" value="MFC0628189.1"/>
    <property type="molecule type" value="Genomic_DNA"/>
</dbReference>
<dbReference type="Gene3D" id="3.60.21.10">
    <property type="match status" value="1"/>
</dbReference>
<sequence>MPSYVRKTSRLASGLLAGVLTGGLVTTLVVPTAAAFTPEPELSRDRLAAAGVVEAHRGSSAVSDIPDVALAPPGEGLVTRRSDTPVAPGVTYTSFDRLDARGWLRGDILVADLDAGGVKVDYLNPGTVSGREVLSQQVARKGAIAGVNGDFFDINDTGAPLGVGIERDEDGGAGRLVNAPASGHNESAVIGADGIGRIAQVFLAGTATDDDGSKLDLTNLNSPEVKAGGVGLYTPQWGATPRTRTVDGVAAVREIVLRDGVVVSSNTAAGTTPLAAGELALIGRDAGATALTAFEPGEKVVVNYGPRSDAADIAVSVSGNIQLARDGQVLNVDDTALHPRTAIGFSADGRRMVLLTVDGRMADSRGLTERELGRLMLDLGSDDVLNLDGGGSSTMLRRAPGEVTPEVVNKPSDGAERLTPNGLGLLPVKGSGRLKGFRIEATGTADAAADADLSHSARVLTGLSRVLAARGHDETYAAVAGVPLWTAGPHVRVAGNLGEAVVTGRLAGETSVSAIRGQAHGRFPLTVLGKPVRLAPSTRQVSLPATSTFSINGYDANGFATWVEPRDLRLEYDATLIKVVAKGNGFAVTPLGDGPVSTVVKAKAAGLSTELAVTAGLTAQVVDELDNLNGWQATGFPVVVSASKSVAEGHDGGSAIALDYSLTGTTATRAAYLAQTVQQTLPGQPQKLGAWVYGDGKGAWLRANLYDAAGGAAKTVNLAAAVDWTGWKYVEADIPPGLTMPLRFFRLYVVETAPTRQYSGRIVVDDLTVRSAPPVDLAPPAKVIDPMVITDGTVGPNRWKFAVLSDAQFTADNPDSDIVQQARRSIREALAQSPEFLVINGDFVDRAFANDIALAKRILDEEVAGRVPVHYVPGNHESYGPGDLSEWSKVFGAPTSTFDHKGTRFVLRDSSLGSLRAGGFAQILDLRRQLDDAARNKSIRNVVVMAHHPINDPSPTANSQLADRKEAELLVRWLADFRASTGKGAAYLAAHAGTFAATRTDGVLLPLTGNAGKGPSAAPDAGGFTGWALVGVDGSARAAEAPYRHWSSPESGWLKLELRPHVDALELNAPASVKVNASAPAGATVVQDNRRVPVAFPVSADWSGSSLLHLGPAREAPFWSVAAFDPASGQLTGLRPGTITLTVTVNNTTKSTPVTITR</sequence>
<feature type="domain" description="Calcineurin-like phosphoesterase" evidence="1">
    <location>
        <begin position="801"/>
        <end position="968"/>
    </location>
</feature>
<evidence type="ECO:0000313" key="4">
    <source>
        <dbReference type="Proteomes" id="UP001589890"/>
    </source>
</evidence>
<dbReference type="InterPro" id="IPR004843">
    <property type="entry name" value="Calcineurin-like_PHP"/>
</dbReference>
<evidence type="ECO:0000313" key="3">
    <source>
        <dbReference type="EMBL" id="MFC0628189.1"/>
    </source>
</evidence>
<proteinExistence type="predicted"/>